<feature type="compositionally biased region" description="Basic and acidic residues" evidence="1">
    <location>
        <begin position="70"/>
        <end position="82"/>
    </location>
</feature>
<evidence type="ECO:0000256" key="1">
    <source>
        <dbReference type="SAM" id="MobiDB-lite"/>
    </source>
</evidence>
<dbReference type="Proteomes" id="UP001349262">
    <property type="component" value="Unassembled WGS sequence"/>
</dbReference>
<feature type="compositionally biased region" description="Basic and acidic residues" evidence="1">
    <location>
        <begin position="40"/>
        <end position="49"/>
    </location>
</feature>
<evidence type="ECO:0000313" key="3">
    <source>
        <dbReference type="EMBL" id="MEE7459586.1"/>
    </source>
</evidence>
<keyword evidence="2" id="KW-0732">Signal</keyword>
<evidence type="ECO:0000313" key="4">
    <source>
        <dbReference type="Proteomes" id="UP001349262"/>
    </source>
</evidence>
<feature type="chain" id="PRO_5046434312" evidence="2">
    <location>
        <begin position="22"/>
        <end position="82"/>
    </location>
</feature>
<feature type="region of interest" description="Disordered" evidence="1">
    <location>
        <begin position="19"/>
        <end position="82"/>
    </location>
</feature>
<organism evidence="3 4">
    <name type="scientific">Methylobacterium radiotolerans</name>
    <dbReference type="NCBI Taxonomy" id="31998"/>
    <lineage>
        <taxon>Bacteria</taxon>
        <taxon>Pseudomonadati</taxon>
        <taxon>Pseudomonadota</taxon>
        <taxon>Alphaproteobacteria</taxon>
        <taxon>Hyphomicrobiales</taxon>
        <taxon>Methylobacteriaceae</taxon>
        <taxon>Methylobacterium</taxon>
    </lineage>
</organism>
<comment type="caution">
    <text evidence="3">The sequence shown here is derived from an EMBL/GenBank/DDBJ whole genome shotgun (WGS) entry which is preliminary data.</text>
</comment>
<proteinExistence type="predicted"/>
<keyword evidence="4" id="KW-1185">Reference proteome</keyword>
<sequence length="82" mass="8074">MRISMIVAAVLAASLAGPALAQGGSTGTSATPENSASPAREADKMKSGDKAGSAPNSSNPGTSAGSDGNHTQDSRTTKTKER</sequence>
<protein>
    <submittedName>
        <fullName evidence="3">Uncharacterized protein</fullName>
    </submittedName>
</protein>
<feature type="signal peptide" evidence="2">
    <location>
        <begin position="1"/>
        <end position="21"/>
    </location>
</feature>
<reference evidence="3 4" key="1">
    <citation type="journal article" date="2012" name="Genet. Mol. Biol.">
        <title>Analysis of 16S rRNA and mxaF genes revealing insights into Methylobacterium niche-specific plant association.</title>
        <authorList>
            <person name="Dourado M.N."/>
            <person name="Andreote F.D."/>
            <person name="Dini-Andreote F."/>
            <person name="Conti R."/>
            <person name="Araujo J.M."/>
            <person name="Araujo W.L."/>
        </authorList>
    </citation>
    <scope>NUCLEOTIDE SEQUENCE [LARGE SCALE GENOMIC DNA]</scope>
    <source>
        <strain evidence="3 4">SR1.6/4</strain>
    </source>
</reference>
<accession>A0ABU7TG42</accession>
<gene>
    <name evidence="3" type="ORF">MRSR164_23185</name>
</gene>
<feature type="compositionally biased region" description="Polar residues" evidence="1">
    <location>
        <begin position="27"/>
        <end position="37"/>
    </location>
</feature>
<feature type="compositionally biased region" description="Polar residues" evidence="1">
    <location>
        <begin position="54"/>
        <end position="69"/>
    </location>
</feature>
<dbReference type="EMBL" id="MLBY01000005">
    <property type="protein sequence ID" value="MEE7459586.1"/>
    <property type="molecule type" value="Genomic_DNA"/>
</dbReference>
<evidence type="ECO:0000256" key="2">
    <source>
        <dbReference type="SAM" id="SignalP"/>
    </source>
</evidence>
<name>A0ABU7TG42_9HYPH</name>